<accession>A0ABX0PCP9</accession>
<keyword evidence="4 5" id="KW-0472">Membrane</keyword>
<comment type="subcellular location">
    <subcellularLocation>
        <location evidence="1">Membrane</location>
        <topology evidence="1">Multi-pass membrane protein</topology>
    </subcellularLocation>
</comment>
<proteinExistence type="predicted"/>
<protein>
    <submittedName>
        <fullName evidence="6">DoxX family protein</fullName>
    </submittedName>
</protein>
<organism evidence="6 7">
    <name type="scientific">Telluria antibiotica</name>
    <dbReference type="NCBI Taxonomy" id="2717319"/>
    <lineage>
        <taxon>Bacteria</taxon>
        <taxon>Pseudomonadati</taxon>
        <taxon>Pseudomonadota</taxon>
        <taxon>Betaproteobacteria</taxon>
        <taxon>Burkholderiales</taxon>
        <taxon>Oxalobacteraceae</taxon>
        <taxon>Telluria group</taxon>
        <taxon>Telluria</taxon>
    </lineage>
</organism>
<evidence type="ECO:0000256" key="1">
    <source>
        <dbReference type="ARBA" id="ARBA00004141"/>
    </source>
</evidence>
<feature type="transmembrane region" description="Helical" evidence="5">
    <location>
        <begin position="93"/>
        <end position="111"/>
    </location>
</feature>
<evidence type="ECO:0000256" key="3">
    <source>
        <dbReference type="ARBA" id="ARBA00022989"/>
    </source>
</evidence>
<reference evidence="6 7" key="1">
    <citation type="submission" date="2020-03" db="EMBL/GenBank/DDBJ databases">
        <title>Genome sequence of strain Massilia sp. TW-1.</title>
        <authorList>
            <person name="Chaudhary D.K."/>
        </authorList>
    </citation>
    <scope>NUCLEOTIDE SEQUENCE [LARGE SCALE GENOMIC DNA]</scope>
    <source>
        <strain evidence="6 7">TW-1</strain>
    </source>
</reference>
<evidence type="ECO:0000256" key="5">
    <source>
        <dbReference type="SAM" id="Phobius"/>
    </source>
</evidence>
<gene>
    <name evidence="6" type="ORF">HAV22_15950</name>
</gene>
<keyword evidence="7" id="KW-1185">Reference proteome</keyword>
<name>A0ABX0PCP9_9BURK</name>
<feature type="transmembrane region" description="Helical" evidence="5">
    <location>
        <begin position="65"/>
        <end position="86"/>
    </location>
</feature>
<dbReference type="InterPro" id="IPR032808">
    <property type="entry name" value="DoxX"/>
</dbReference>
<comment type="caution">
    <text evidence="6">The sequence shown here is derived from an EMBL/GenBank/DDBJ whole genome shotgun (WGS) entry which is preliminary data.</text>
</comment>
<dbReference type="RefSeq" id="WP_166860216.1">
    <property type="nucleotide sequence ID" value="NZ_JAAQOM010000009.1"/>
</dbReference>
<dbReference type="Pfam" id="PF07681">
    <property type="entry name" value="DoxX"/>
    <property type="match status" value="1"/>
</dbReference>
<dbReference type="EMBL" id="JAAQOM010000009">
    <property type="protein sequence ID" value="NIA55130.1"/>
    <property type="molecule type" value="Genomic_DNA"/>
</dbReference>
<keyword evidence="2 5" id="KW-0812">Transmembrane</keyword>
<feature type="transmembrane region" description="Helical" evidence="5">
    <location>
        <begin position="123"/>
        <end position="143"/>
    </location>
</feature>
<sequence length="147" mass="15216">MTTPDLDLANARAAAAPSARARGPDDTVRTAGRVLVGVLFLWAGIDKVQGWPGALQEVVAGGLPAPVLTLALTILLQVAGGAAIVAGRLLKPACWALAAFTALATVLYHGFWHATGAARHAQLIPFMEHVCIVGGLLVVSTLAPRRR</sequence>
<keyword evidence="3 5" id="KW-1133">Transmembrane helix</keyword>
<evidence type="ECO:0000256" key="2">
    <source>
        <dbReference type="ARBA" id="ARBA00022692"/>
    </source>
</evidence>
<dbReference type="Proteomes" id="UP000716322">
    <property type="component" value="Unassembled WGS sequence"/>
</dbReference>
<evidence type="ECO:0000313" key="6">
    <source>
        <dbReference type="EMBL" id="NIA55130.1"/>
    </source>
</evidence>
<evidence type="ECO:0000256" key="4">
    <source>
        <dbReference type="ARBA" id="ARBA00023136"/>
    </source>
</evidence>
<evidence type="ECO:0000313" key="7">
    <source>
        <dbReference type="Proteomes" id="UP000716322"/>
    </source>
</evidence>